<dbReference type="AlphaFoldDB" id="A0AAF1A2R2"/>
<evidence type="ECO:0000313" key="1">
    <source>
        <dbReference type="EMBL" id="WMV58385.1"/>
    </source>
</evidence>
<keyword evidence="2" id="KW-1185">Reference proteome</keyword>
<accession>A0AAF1A2R2</accession>
<evidence type="ECO:0008006" key="3">
    <source>
        <dbReference type="Google" id="ProtNLM"/>
    </source>
</evidence>
<sequence>MRALWFIHRRLRAVKTLLRPITLTEVFSFLRLVGYYKRLVKDCEHRFEVLKDTFTSTPVLALQEGSNGYGVYYDSCGIVLGFILMQYGKVIIYDSR</sequence>
<gene>
    <name evidence="1" type="ORF">MTR67_051770</name>
</gene>
<organism evidence="1 2">
    <name type="scientific">Solanum verrucosum</name>
    <dbReference type="NCBI Taxonomy" id="315347"/>
    <lineage>
        <taxon>Eukaryota</taxon>
        <taxon>Viridiplantae</taxon>
        <taxon>Streptophyta</taxon>
        <taxon>Embryophyta</taxon>
        <taxon>Tracheophyta</taxon>
        <taxon>Spermatophyta</taxon>
        <taxon>Magnoliopsida</taxon>
        <taxon>eudicotyledons</taxon>
        <taxon>Gunneridae</taxon>
        <taxon>Pentapetalae</taxon>
        <taxon>asterids</taxon>
        <taxon>lamiids</taxon>
        <taxon>Solanales</taxon>
        <taxon>Solanaceae</taxon>
        <taxon>Solanoideae</taxon>
        <taxon>Solaneae</taxon>
        <taxon>Solanum</taxon>
    </lineage>
</organism>
<proteinExistence type="predicted"/>
<protein>
    <recommendedName>
        <fullName evidence="3">Reverse transcriptase/retrotransposon-derived protein RNase H-like domain-containing protein</fullName>
    </recommendedName>
</protein>
<dbReference type="EMBL" id="CP133623">
    <property type="protein sequence ID" value="WMV58385.1"/>
    <property type="molecule type" value="Genomic_DNA"/>
</dbReference>
<dbReference type="Proteomes" id="UP001234989">
    <property type="component" value="Chromosome 12"/>
</dbReference>
<evidence type="ECO:0000313" key="2">
    <source>
        <dbReference type="Proteomes" id="UP001234989"/>
    </source>
</evidence>
<dbReference type="InterPro" id="IPR043502">
    <property type="entry name" value="DNA/RNA_pol_sf"/>
</dbReference>
<dbReference type="SUPFAM" id="SSF56672">
    <property type="entry name" value="DNA/RNA polymerases"/>
    <property type="match status" value="1"/>
</dbReference>
<name>A0AAF1A2R2_SOLVR</name>
<reference evidence="1" key="1">
    <citation type="submission" date="2023-08" db="EMBL/GenBank/DDBJ databases">
        <title>A de novo genome assembly of Solanum verrucosum Schlechtendal, a Mexican diploid species geographically isolated from the other diploid A-genome species in potato relatives.</title>
        <authorList>
            <person name="Hosaka K."/>
        </authorList>
    </citation>
    <scope>NUCLEOTIDE SEQUENCE</scope>
    <source>
        <tissue evidence="1">Young leaves</tissue>
    </source>
</reference>